<sequence>DISGDCLHISNAGHNGYMPVGIRILDTSMQGEALKHICSRTFLETNTKHPTQDIIAIRQ</sequence>
<dbReference type="AlphaFoldDB" id="A0A9N9GVB8"/>
<evidence type="ECO:0000313" key="1">
    <source>
        <dbReference type="EMBL" id="CAG8627942.1"/>
    </source>
</evidence>
<feature type="non-terminal residue" evidence="1">
    <location>
        <position position="1"/>
    </location>
</feature>
<dbReference type="EMBL" id="CAJVPQ010003435">
    <property type="protein sequence ID" value="CAG8627942.1"/>
    <property type="molecule type" value="Genomic_DNA"/>
</dbReference>
<protein>
    <submittedName>
        <fullName evidence="1">2845_t:CDS:1</fullName>
    </submittedName>
</protein>
<name>A0A9N9GVB8_9GLOM</name>
<accession>A0A9N9GVB8</accession>
<evidence type="ECO:0000313" key="2">
    <source>
        <dbReference type="Proteomes" id="UP000789570"/>
    </source>
</evidence>
<reference evidence="1" key="1">
    <citation type="submission" date="2021-06" db="EMBL/GenBank/DDBJ databases">
        <authorList>
            <person name="Kallberg Y."/>
            <person name="Tangrot J."/>
            <person name="Rosling A."/>
        </authorList>
    </citation>
    <scope>NUCLEOTIDE SEQUENCE</scope>
    <source>
        <strain evidence="1">UK204</strain>
    </source>
</reference>
<comment type="caution">
    <text evidence="1">The sequence shown here is derived from an EMBL/GenBank/DDBJ whole genome shotgun (WGS) entry which is preliminary data.</text>
</comment>
<proteinExistence type="predicted"/>
<keyword evidence="2" id="KW-1185">Reference proteome</keyword>
<gene>
    <name evidence="1" type="ORF">FCALED_LOCUS9906</name>
</gene>
<organism evidence="1 2">
    <name type="scientific">Funneliformis caledonium</name>
    <dbReference type="NCBI Taxonomy" id="1117310"/>
    <lineage>
        <taxon>Eukaryota</taxon>
        <taxon>Fungi</taxon>
        <taxon>Fungi incertae sedis</taxon>
        <taxon>Mucoromycota</taxon>
        <taxon>Glomeromycotina</taxon>
        <taxon>Glomeromycetes</taxon>
        <taxon>Glomerales</taxon>
        <taxon>Glomeraceae</taxon>
        <taxon>Funneliformis</taxon>
    </lineage>
</organism>
<dbReference type="Proteomes" id="UP000789570">
    <property type="component" value="Unassembled WGS sequence"/>
</dbReference>